<keyword evidence="3" id="KW-1185">Reference proteome</keyword>
<comment type="caution">
    <text evidence="2">The sequence shown here is derived from an EMBL/GenBank/DDBJ whole genome shotgun (WGS) entry which is preliminary data.</text>
</comment>
<reference evidence="2" key="1">
    <citation type="submission" date="2020-10" db="EMBL/GenBank/DDBJ databases">
        <authorList>
            <person name="Castelo-Branco R."/>
            <person name="Eusebio N."/>
            <person name="Adriana R."/>
            <person name="Vieira A."/>
            <person name="Brugerolle De Fraissinette N."/>
            <person name="Rezende De Castro R."/>
            <person name="Schneider M.P."/>
            <person name="Vasconcelos V."/>
            <person name="Leao P.N."/>
        </authorList>
    </citation>
    <scope>NUCLEOTIDE SEQUENCE</scope>
    <source>
        <strain evidence="2">LEGE 07157</strain>
    </source>
</reference>
<accession>A0A8J7DVZ5</accession>
<dbReference type="RefSeq" id="WP_194029223.1">
    <property type="nucleotide sequence ID" value="NZ_JADEWZ010000011.1"/>
</dbReference>
<keyword evidence="1" id="KW-0472">Membrane</keyword>
<feature type="transmembrane region" description="Helical" evidence="1">
    <location>
        <begin position="104"/>
        <end position="123"/>
    </location>
</feature>
<proteinExistence type="predicted"/>
<feature type="transmembrane region" description="Helical" evidence="1">
    <location>
        <begin position="275"/>
        <end position="294"/>
    </location>
</feature>
<gene>
    <name evidence="2" type="ORF">IQ249_09535</name>
</gene>
<feature type="transmembrane region" description="Helical" evidence="1">
    <location>
        <begin position="80"/>
        <end position="98"/>
    </location>
</feature>
<feature type="transmembrane region" description="Helical" evidence="1">
    <location>
        <begin position="220"/>
        <end position="239"/>
    </location>
</feature>
<feature type="transmembrane region" description="Helical" evidence="1">
    <location>
        <begin position="143"/>
        <end position="161"/>
    </location>
</feature>
<dbReference type="Proteomes" id="UP000654482">
    <property type="component" value="Unassembled WGS sequence"/>
</dbReference>
<evidence type="ECO:0000313" key="3">
    <source>
        <dbReference type="Proteomes" id="UP000654482"/>
    </source>
</evidence>
<protein>
    <submittedName>
        <fullName evidence="2">Uncharacterized protein</fullName>
    </submittedName>
</protein>
<name>A0A8J7DVZ5_9CYAN</name>
<feature type="transmembrane region" description="Helical" evidence="1">
    <location>
        <begin position="245"/>
        <end position="263"/>
    </location>
</feature>
<feature type="transmembrane region" description="Helical" evidence="1">
    <location>
        <begin position="427"/>
        <end position="445"/>
    </location>
</feature>
<feature type="transmembrane region" description="Helical" evidence="1">
    <location>
        <begin position="199"/>
        <end position="215"/>
    </location>
</feature>
<evidence type="ECO:0000256" key="1">
    <source>
        <dbReference type="SAM" id="Phobius"/>
    </source>
</evidence>
<feature type="transmembrane region" description="Helical" evidence="1">
    <location>
        <begin position="403"/>
        <end position="421"/>
    </location>
</feature>
<feature type="transmembrane region" description="Helical" evidence="1">
    <location>
        <begin position="369"/>
        <end position="391"/>
    </location>
</feature>
<sequence>MKLIVGLVAVTLVVYLSYRDWRRAIKAVFLILVIDGALRKWVLPQASNAIYFLKDLVLLGAYLRYYIFSGNERVYPIKNNFINILILVASGWCIFQAANPNLGSPIVGLIGLRSYLFYIPLVWMTPSLFDSEEELYKFLRTHLLLLIPVGILGIVQFFSPISSPINQYAPGNPVKIETFGFAGSTNVRITGTFSYINSYQGYISACYALLLPLLAMKQPYWWRILTFIEVFLITLNGFMTGSRTPVIAAALLIISFFGIRALRQPDTTLLWLSRLFPFVTVAGSAALIGFRPVIEAFWMRLTSNKDLGERILFGLVGPFDLTQYTALDGYGTGATHPGTQALRDILNLAPGKMLPVEVEVEMGRVALEIGPIGFILWYGLRVSLIIALWLTFLKLKRPFLRDLALSACLIQIILFISQMVFHHTYSIYYWFFSSFIFLLPWLDYVEDWREK</sequence>
<keyword evidence="1" id="KW-0812">Transmembrane</keyword>
<organism evidence="2 3">
    <name type="scientific">Lusitaniella coriacea LEGE 07157</name>
    <dbReference type="NCBI Taxonomy" id="945747"/>
    <lineage>
        <taxon>Bacteria</taxon>
        <taxon>Bacillati</taxon>
        <taxon>Cyanobacteriota</taxon>
        <taxon>Cyanophyceae</taxon>
        <taxon>Spirulinales</taxon>
        <taxon>Lusitaniellaceae</taxon>
        <taxon>Lusitaniella</taxon>
    </lineage>
</organism>
<dbReference type="AlphaFoldDB" id="A0A8J7DVZ5"/>
<keyword evidence="1" id="KW-1133">Transmembrane helix</keyword>
<dbReference type="EMBL" id="JADEWZ010000011">
    <property type="protein sequence ID" value="MBE9116136.1"/>
    <property type="molecule type" value="Genomic_DNA"/>
</dbReference>
<evidence type="ECO:0000313" key="2">
    <source>
        <dbReference type="EMBL" id="MBE9116136.1"/>
    </source>
</evidence>